<dbReference type="AlphaFoldDB" id="A0AA41R0G0"/>
<protein>
    <recommendedName>
        <fullName evidence="2">Single-stranded DNA-binding protein</fullName>
    </recommendedName>
</protein>
<dbReference type="GO" id="GO:0006260">
    <property type="term" value="P:DNA replication"/>
    <property type="evidence" value="ECO:0007669"/>
    <property type="project" value="InterPro"/>
</dbReference>
<dbReference type="InterPro" id="IPR000424">
    <property type="entry name" value="Primosome_PriB/ssb"/>
</dbReference>
<dbReference type="SUPFAM" id="SSF50249">
    <property type="entry name" value="Nucleic acid-binding proteins"/>
    <property type="match status" value="1"/>
</dbReference>
<accession>A0AA41R0G0</accession>
<sequence length="163" mass="17567">MTNPLNTGTLVGRVSQDIKEFPNNDGSKVLLVTVAVDNNFTSGADNTAKTQYVPVRAFLAKTVKGRGSWDRVHKGDLIAIQTRISSEPYQKNGETVYPAPTIEVDGFPQFLESKSVTEARAARKAVEAPTAPETPAETIARLTKELATQAAPATNYDETSPFA</sequence>
<dbReference type="InterPro" id="IPR011344">
    <property type="entry name" value="ssDNA-bd"/>
</dbReference>
<evidence type="ECO:0000256" key="1">
    <source>
        <dbReference type="ARBA" id="ARBA00023125"/>
    </source>
</evidence>
<name>A0AA41R0G0_9MICO</name>
<keyword evidence="4" id="KW-1185">Reference proteome</keyword>
<dbReference type="Proteomes" id="UP001165341">
    <property type="component" value="Unassembled WGS sequence"/>
</dbReference>
<keyword evidence="1 2" id="KW-0238">DNA-binding</keyword>
<reference evidence="3" key="1">
    <citation type="submission" date="2022-03" db="EMBL/GenBank/DDBJ databases">
        <title>Cryobacterium sp. nov. strain ZS14-85, isolated from Antarctic soil.</title>
        <authorList>
            <person name="Li J."/>
            <person name="Niu G."/>
        </authorList>
    </citation>
    <scope>NUCLEOTIDE SEQUENCE</scope>
    <source>
        <strain evidence="3">ZS14-85</strain>
    </source>
</reference>
<evidence type="ECO:0000313" key="4">
    <source>
        <dbReference type="Proteomes" id="UP001165341"/>
    </source>
</evidence>
<proteinExistence type="predicted"/>
<dbReference type="GO" id="GO:0003697">
    <property type="term" value="F:single-stranded DNA binding"/>
    <property type="evidence" value="ECO:0007669"/>
    <property type="project" value="InterPro"/>
</dbReference>
<evidence type="ECO:0000313" key="3">
    <source>
        <dbReference type="EMBL" id="MCI4659758.1"/>
    </source>
</evidence>
<dbReference type="Pfam" id="PF00436">
    <property type="entry name" value="SSB"/>
    <property type="match status" value="1"/>
</dbReference>
<dbReference type="EMBL" id="JALGAR010000006">
    <property type="protein sequence ID" value="MCI4659758.1"/>
    <property type="molecule type" value="Genomic_DNA"/>
</dbReference>
<dbReference type="InterPro" id="IPR012340">
    <property type="entry name" value="NA-bd_OB-fold"/>
</dbReference>
<comment type="caution">
    <text evidence="3">The sequence shown here is derived from an EMBL/GenBank/DDBJ whole genome shotgun (WGS) entry which is preliminary data.</text>
</comment>
<dbReference type="PIRSF" id="PIRSF002070">
    <property type="entry name" value="SSB"/>
    <property type="match status" value="1"/>
</dbReference>
<dbReference type="PROSITE" id="PS50935">
    <property type="entry name" value="SSB"/>
    <property type="match status" value="1"/>
</dbReference>
<evidence type="ECO:0000256" key="2">
    <source>
        <dbReference type="PIRNR" id="PIRNR002070"/>
    </source>
</evidence>
<dbReference type="RefSeq" id="WP_243013249.1">
    <property type="nucleotide sequence ID" value="NZ_JALGAR010000006.1"/>
</dbReference>
<gene>
    <name evidence="3" type="ORF">MQH31_18280</name>
</gene>
<dbReference type="Gene3D" id="2.40.50.140">
    <property type="entry name" value="Nucleic acid-binding proteins"/>
    <property type="match status" value="1"/>
</dbReference>
<dbReference type="CDD" id="cd04496">
    <property type="entry name" value="SSB_OBF"/>
    <property type="match status" value="1"/>
</dbReference>
<organism evidence="3 4">
    <name type="scientific">Cryobacterium zhongshanensis</name>
    <dbReference type="NCBI Taxonomy" id="2928153"/>
    <lineage>
        <taxon>Bacteria</taxon>
        <taxon>Bacillati</taxon>
        <taxon>Actinomycetota</taxon>
        <taxon>Actinomycetes</taxon>
        <taxon>Micrococcales</taxon>
        <taxon>Microbacteriaceae</taxon>
        <taxon>Cryobacterium</taxon>
    </lineage>
</organism>